<dbReference type="SUPFAM" id="SSF116927">
    <property type="entry name" value="EspA/CesA-like"/>
    <property type="match status" value="1"/>
</dbReference>
<evidence type="ECO:0000313" key="2">
    <source>
        <dbReference type="Proteomes" id="UP000035963"/>
    </source>
</evidence>
<dbReference type="EMBL" id="AEJF01000214">
    <property type="protein sequence ID" value="KLU21527.1"/>
    <property type="molecule type" value="Genomic_DNA"/>
</dbReference>
<accession>A0A0J1CLC4</accession>
<dbReference type="Proteomes" id="UP000035963">
    <property type="component" value="Unassembled WGS sequence"/>
</dbReference>
<reference evidence="1 2" key="1">
    <citation type="journal article" date="2015" name="Genome Announc.">
        <title>Draft Genome Sequence of Burkholderia sp. Strain PML1(12), an Ectomycorrhizosphere-Inhabiting Bacterium with Effective Mineral-Weathering Ability.</title>
        <authorList>
            <person name="Uroz S."/>
            <person name="Oger P."/>
        </authorList>
    </citation>
    <scope>NUCLEOTIDE SEQUENCE [LARGE SCALE GENOMIC DNA]</scope>
    <source>
        <strain evidence="2">PML1(12)</strain>
    </source>
</reference>
<dbReference type="Pfam" id="PF03433">
    <property type="entry name" value="EspA"/>
    <property type="match status" value="1"/>
</dbReference>
<sequence length="202" mass="21632">MSVTELSASNAGVSLTATVTGASRLSADSFEDRNFLSNADAAMQDFIAAVTDRGMEIFKAMQARTELARVAQDMANRVDRQISSFSANGWEIAWTSTPVLGFVIDNFIDVDGKAASSYFKSRYRPDGGADGNGGYALNLADLRALKAAIDNFAARQTDVAQQGNLEIQKITTTYNYLITGCNSLTSLTGDLNKAIFSQLGRG</sequence>
<dbReference type="RefSeq" id="WP_047896941.1">
    <property type="nucleotide sequence ID" value="NZ_AEJF01000214.1"/>
</dbReference>
<dbReference type="InterPro" id="IPR005095">
    <property type="entry name" value="EspA"/>
</dbReference>
<organism evidence="1 2">
    <name type="scientific">Caballeronia mineralivorans PML1(12)</name>
    <dbReference type="NCBI Taxonomy" id="908627"/>
    <lineage>
        <taxon>Bacteria</taxon>
        <taxon>Pseudomonadati</taxon>
        <taxon>Pseudomonadota</taxon>
        <taxon>Betaproteobacteria</taxon>
        <taxon>Burkholderiales</taxon>
        <taxon>Burkholderiaceae</taxon>
        <taxon>Caballeronia</taxon>
    </lineage>
</organism>
<protein>
    <submittedName>
        <fullName evidence="1">Uncharacterized protein</fullName>
    </submittedName>
</protein>
<dbReference type="PATRIC" id="fig|908627.4.peg.8003"/>
<evidence type="ECO:0000313" key="1">
    <source>
        <dbReference type="EMBL" id="KLU21527.1"/>
    </source>
</evidence>
<dbReference type="InterPro" id="IPR035074">
    <property type="entry name" value="EspA/CesA-like"/>
</dbReference>
<comment type="caution">
    <text evidence="1">The sequence shown here is derived from an EMBL/GenBank/DDBJ whole genome shotgun (WGS) entry which is preliminary data.</text>
</comment>
<dbReference type="OrthoDB" id="8594376at2"/>
<proteinExistence type="predicted"/>
<dbReference type="AlphaFoldDB" id="A0A0J1CLC4"/>
<gene>
    <name evidence="1" type="ORF">EOS_35790</name>
</gene>
<name>A0A0J1CLC4_9BURK</name>
<keyword evidence="2" id="KW-1185">Reference proteome</keyword>